<evidence type="ECO:0000256" key="4">
    <source>
        <dbReference type="ARBA" id="ARBA00022475"/>
    </source>
</evidence>
<evidence type="ECO:0000256" key="8">
    <source>
        <dbReference type="SAM" id="Phobius"/>
    </source>
</evidence>
<dbReference type="PANTHER" id="PTHR36122">
    <property type="entry name" value="NICOTINAMIDE RIBOSIDE TRANSPORTER PNUC"/>
    <property type="match status" value="1"/>
</dbReference>
<comment type="subcellular location">
    <subcellularLocation>
        <location evidence="1">Cell membrane</location>
        <topology evidence="1">Multi-pass membrane protein</topology>
    </subcellularLocation>
</comment>
<comment type="similarity">
    <text evidence="2">Belongs to the nicotinamide ribonucleoside (NR) uptake permease (TC 4.B.1) family.</text>
</comment>
<dbReference type="Proteomes" id="UP000323274">
    <property type="component" value="Unassembled WGS sequence"/>
</dbReference>
<proteinExistence type="inferred from homology"/>
<name>A0A5A5TY13_LEUCI</name>
<feature type="transmembrane region" description="Helical" evidence="8">
    <location>
        <begin position="48"/>
        <end position="64"/>
    </location>
</feature>
<feature type="transmembrane region" description="Helical" evidence="8">
    <location>
        <begin position="70"/>
        <end position="88"/>
    </location>
</feature>
<dbReference type="Pfam" id="PF04973">
    <property type="entry name" value="NMN_transporter"/>
    <property type="match status" value="1"/>
</dbReference>
<keyword evidence="7 8" id="KW-0472">Membrane</keyword>
<feature type="transmembrane region" description="Helical" evidence="8">
    <location>
        <begin position="207"/>
        <end position="225"/>
    </location>
</feature>
<dbReference type="NCBIfam" id="TIGR01528">
    <property type="entry name" value="NMN_trans_PnuC"/>
    <property type="match status" value="1"/>
</dbReference>
<evidence type="ECO:0000256" key="1">
    <source>
        <dbReference type="ARBA" id="ARBA00004651"/>
    </source>
</evidence>
<dbReference type="AlphaFoldDB" id="A0A5A5TY13"/>
<gene>
    <name evidence="9" type="primary">pnuC2</name>
    <name evidence="9" type="ORF">LCIT_09520</name>
</gene>
<accession>A0A5A5TY13</accession>
<dbReference type="GO" id="GO:0034257">
    <property type="term" value="F:nicotinamide riboside transmembrane transporter activity"/>
    <property type="evidence" value="ECO:0007669"/>
    <property type="project" value="InterPro"/>
</dbReference>
<dbReference type="PANTHER" id="PTHR36122:SF2">
    <property type="entry name" value="NICOTINAMIDE RIBOSIDE TRANSPORTER PNUC"/>
    <property type="match status" value="1"/>
</dbReference>
<dbReference type="GO" id="GO:0005886">
    <property type="term" value="C:plasma membrane"/>
    <property type="evidence" value="ECO:0007669"/>
    <property type="project" value="UniProtKB-SubCell"/>
</dbReference>
<feature type="transmembrane region" description="Helical" evidence="8">
    <location>
        <begin position="157"/>
        <end position="176"/>
    </location>
</feature>
<evidence type="ECO:0000313" key="10">
    <source>
        <dbReference type="Proteomes" id="UP000323274"/>
    </source>
</evidence>
<feature type="transmembrane region" description="Helical" evidence="8">
    <location>
        <begin position="95"/>
        <end position="113"/>
    </location>
</feature>
<organism evidence="9 10">
    <name type="scientific">Leuconostoc citreum</name>
    <dbReference type="NCBI Taxonomy" id="33964"/>
    <lineage>
        <taxon>Bacteria</taxon>
        <taxon>Bacillati</taxon>
        <taxon>Bacillota</taxon>
        <taxon>Bacilli</taxon>
        <taxon>Lactobacillales</taxon>
        <taxon>Lactobacillaceae</taxon>
        <taxon>Leuconostoc</taxon>
    </lineage>
</organism>
<feature type="transmembrane region" description="Helical" evidence="8">
    <location>
        <begin position="231"/>
        <end position="249"/>
    </location>
</feature>
<evidence type="ECO:0000256" key="7">
    <source>
        <dbReference type="ARBA" id="ARBA00023136"/>
    </source>
</evidence>
<evidence type="ECO:0000313" key="9">
    <source>
        <dbReference type="EMBL" id="GDZ83710.1"/>
    </source>
</evidence>
<keyword evidence="6 8" id="KW-1133">Transmembrane helix</keyword>
<evidence type="ECO:0000256" key="3">
    <source>
        <dbReference type="ARBA" id="ARBA00022448"/>
    </source>
</evidence>
<reference evidence="9 10" key="1">
    <citation type="submission" date="2019-04" db="EMBL/GenBank/DDBJ databases">
        <title>A pseudo-fructophilic Leuconostoc citreum strain F192-5 isolated from peel of satsuma mandarin: the first report for isolation and characterization of strain-dependent fructophilic-like characteristics.</title>
        <authorList>
            <person name="Maeno S."/>
            <person name="Tanizawa Y."/>
            <person name="Kajikawa A."/>
            <person name="Kanesaki Y."/>
            <person name="Kubota E."/>
            <person name="Arita M."/>
            <person name="Leon D."/>
            <person name="Endo A."/>
        </authorList>
    </citation>
    <scope>NUCLEOTIDE SEQUENCE [LARGE SCALE GENOMIC DNA]</scope>
    <source>
        <strain evidence="9 10">F192-5</strain>
    </source>
</reference>
<comment type="caution">
    <text evidence="9">The sequence shown here is derived from an EMBL/GenBank/DDBJ whole genome shotgun (WGS) entry which is preliminary data.</text>
</comment>
<evidence type="ECO:0000256" key="6">
    <source>
        <dbReference type="ARBA" id="ARBA00022989"/>
    </source>
</evidence>
<evidence type="ECO:0000256" key="5">
    <source>
        <dbReference type="ARBA" id="ARBA00022692"/>
    </source>
</evidence>
<feature type="transmembrane region" description="Helical" evidence="8">
    <location>
        <begin position="182"/>
        <end position="200"/>
    </location>
</feature>
<protein>
    <submittedName>
        <fullName evidence="9">Ribosyl nicotinamide transporter</fullName>
    </submittedName>
</protein>
<dbReference type="EMBL" id="BJJW01000006">
    <property type="protein sequence ID" value="GDZ83710.1"/>
    <property type="molecule type" value="Genomic_DNA"/>
</dbReference>
<keyword evidence="4" id="KW-1003">Cell membrane</keyword>
<keyword evidence="3" id="KW-0813">Transport</keyword>
<keyword evidence="5 8" id="KW-0812">Transmembrane</keyword>
<evidence type="ECO:0000256" key="2">
    <source>
        <dbReference type="ARBA" id="ARBA00006669"/>
    </source>
</evidence>
<sequence length="264" mass="29643">MNTLTGTVAQKWNHFKTGMILLPKQLQYTFSLKANLTDIQALTKTSRLLMGVMLLATVVAFIFGDNFSPIGWISLITGISTVINLILVDQGRLTNYSWGMLSTIVWLIVALNNHLIGDIASQSFYFVMQFIGISVWHQNQSSRHVVESKKISFQKGMAYFAMTIIIYGVVLFVSHSLHGSQIYLDATLLPLGIVGQILMTYGYRSQWIAWIALDIINVIIWARALSMDGSAGATSMLVLQVIMLINAFYGQYMWFNQSKQNLVQ</sequence>
<dbReference type="RefSeq" id="WP_149334270.1">
    <property type="nucleotide sequence ID" value="NZ_BJJW01000006.1"/>
</dbReference>
<dbReference type="InterPro" id="IPR006419">
    <property type="entry name" value="NMN_transpt_PnuC"/>
</dbReference>